<name>A0A4Y7JV82_PAPSO</name>
<dbReference type="PANTHER" id="PTHR13318">
    <property type="entry name" value="PARTNER OF PAIRED, ISOFORM B-RELATED"/>
    <property type="match status" value="1"/>
</dbReference>
<protein>
    <recommendedName>
        <fullName evidence="1">F-box/LRR-repeat protein 15-like leucin rich repeat domain-containing protein</fullName>
    </recommendedName>
</protein>
<organism evidence="2 3">
    <name type="scientific">Papaver somniferum</name>
    <name type="common">Opium poppy</name>
    <dbReference type="NCBI Taxonomy" id="3469"/>
    <lineage>
        <taxon>Eukaryota</taxon>
        <taxon>Viridiplantae</taxon>
        <taxon>Streptophyta</taxon>
        <taxon>Embryophyta</taxon>
        <taxon>Tracheophyta</taxon>
        <taxon>Spermatophyta</taxon>
        <taxon>Magnoliopsida</taxon>
        <taxon>Ranunculales</taxon>
        <taxon>Papaveraceae</taxon>
        <taxon>Papaveroideae</taxon>
        <taxon>Papaver</taxon>
    </lineage>
</organism>
<feature type="domain" description="F-box/LRR-repeat protein 15-like leucin rich repeat" evidence="1">
    <location>
        <begin position="178"/>
        <end position="384"/>
    </location>
</feature>
<dbReference type="PANTHER" id="PTHR13318:SF190">
    <property type="entry name" value="PARTNER OF PAIRED, ISOFORM B"/>
    <property type="match status" value="1"/>
</dbReference>
<dbReference type="InterPro" id="IPR032675">
    <property type="entry name" value="LRR_dom_sf"/>
</dbReference>
<dbReference type="EMBL" id="CM010719">
    <property type="protein sequence ID" value="RZC63960.1"/>
    <property type="molecule type" value="Genomic_DNA"/>
</dbReference>
<dbReference type="InterPro" id="IPR001611">
    <property type="entry name" value="Leu-rich_rpt"/>
</dbReference>
<dbReference type="OrthoDB" id="550575at2759"/>
<accession>A0A4Y7JV82</accession>
<gene>
    <name evidence="2" type="ORF">C5167_025734</name>
</gene>
<dbReference type="AlphaFoldDB" id="A0A4Y7JV82"/>
<dbReference type="STRING" id="3469.A0A4Y7JV82"/>
<evidence type="ECO:0000313" key="2">
    <source>
        <dbReference type="EMBL" id="RZC63960.1"/>
    </source>
</evidence>
<dbReference type="InterPro" id="IPR057207">
    <property type="entry name" value="FBXL15_LRR"/>
</dbReference>
<dbReference type="Pfam" id="PF13516">
    <property type="entry name" value="LRR_6"/>
    <property type="match status" value="2"/>
</dbReference>
<dbReference type="GO" id="GO:0031146">
    <property type="term" value="P:SCF-dependent proteasomal ubiquitin-dependent protein catabolic process"/>
    <property type="evidence" value="ECO:0007669"/>
    <property type="project" value="TreeGrafter"/>
</dbReference>
<proteinExistence type="predicted"/>
<dbReference type="Gramene" id="RZC63960">
    <property type="protein sequence ID" value="RZC63960"/>
    <property type="gene ID" value="C5167_025734"/>
</dbReference>
<dbReference type="OMA" id="DQALVHI"/>
<evidence type="ECO:0000259" key="1">
    <source>
        <dbReference type="Pfam" id="PF25372"/>
    </source>
</evidence>
<dbReference type="SMART" id="SM00367">
    <property type="entry name" value="LRR_CC"/>
    <property type="match status" value="11"/>
</dbReference>
<dbReference type="InterPro" id="IPR006553">
    <property type="entry name" value="Leu-rich_rpt_Cys-con_subtyp"/>
</dbReference>
<dbReference type="Gene3D" id="3.80.10.10">
    <property type="entry name" value="Ribonuclease Inhibitor"/>
    <property type="match status" value="2"/>
</dbReference>
<dbReference type="Pfam" id="PF25372">
    <property type="entry name" value="DUF7885"/>
    <property type="match status" value="1"/>
</dbReference>
<keyword evidence="3" id="KW-1185">Reference proteome</keyword>
<sequence>MSKLNEEIISKGVCINETLTDDELRSILSKLDNYKDKEGFGLVCKKWLYLQSTERMKLCARAGPLMLKKMAARFSKIVELDLSQSLSRSFYPGVTDSDLSVVSNGFTSLQTLHLNNCKGITDKGLVELGKGLPRLQSLDLSYCRKLTDKGLTAIAEGCPNLRNLHLVGCRFITDETLIALSKNCPRLEALALQGCINITDSGLSSLVVKCRKIKFLDVSKCTNVGDAGILSVSESCSSLTTLKLLDCLKAGDDSIYSLARSCKNLETLVIGGCRNISDASIKSLVFSCNHKLKFLRMDWCLSISDSALSCILSLCKNLEALDIGCCEEVTDRAFQDLASSGFESSLKILRISSCPKITVFGITKLLESCKTLEYLDVRSCPHITEWDCDQAGLLFPAYCKVNFTGSLSGSDALIDMFV</sequence>
<evidence type="ECO:0000313" key="3">
    <source>
        <dbReference type="Proteomes" id="UP000316621"/>
    </source>
</evidence>
<dbReference type="Proteomes" id="UP000316621">
    <property type="component" value="Chromosome 5"/>
</dbReference>
<reference evidence="2 3" key="1">
    <citation type="journal article" date="2018" name="Science">
        <title>The opium poppy genome and morphinan production.</title>
        <authorList>
            <person name="Guo L."/>
            <person name="Winzer T."/>
            <person name="Yang X."/>
            <person name="Li Y."/>
            <person name="Ning Z."/>
            <person name="He Z."/>
            <person name="Teodor R."/>
            <person name="Lu Y."/>
            <person name="Bowser T.A."/>
            <person name="Graham I.A."/>
            <person name="Ye K."/>
        </authorList>
    </citation>
    <scope>NUCLEOTIDE SEQUENCE [LARGE SCALE GENOMIC DNA]</scope>
    <source>
        <strain evidence="3">cv. HN1</strain>
        <tissue evidence="2">Leaves</tissue>
    </source>
</reference>
<dbReference type="GO" id="GO:0019005">
    <property type="term" value="C:SCF ubiquitin ligase complex"/>
    <property type="evidence" value="ECO:0007669"/>
    <property type="project" value="TreeGrafter"/>
</dbReference>
<dbReference type="SUPFAM" id="SSF52047">
    <property type="entry name" value="RNI-like"/>
    <property type="match status" value="1"/>
</dbReference>